<feature type="domain" description="YCII-related" evidence="2">
    <location>
        <begin position="1"/>
        <end position="88"/>
    </location>
</feature>
<dbReference type="AlphaFoldDB" id="A0A917BVS5"/>
<dbReference type="RefSeq" id="WP_188662628.1">
    <property type="nucleotide sequence ID" value="NZ_BMHV01000006.1"/>
</dbReference>
<sequence length="94" mass="10501">MLFVVKCVDKADYLQVRLDNRPAHVEYLKSYGDKLFAAGPTLSDEDDQMNGSVVILDLDTRAEAEDFCANDPYAKAGLFESVTISKWKKVLPAE</sequence>
<dbReference type="PANTHER" id="PTHR33606:SF3">
    <property type="entry name" value="PROTEIN YCII"/>
    <property type="match status" value="1"/>
</dbReference>
<dbReference type="Pfam" id="PF03795">
    <property type="entry name" value="YCII"/>
    <property type="match status" value="1"/>
</dbReference>
<reference evidence="3" key="1">
    <citation type="journal article" date="2014" name="Int. J. Syst. Evol. Microbiol.">
        <title>Complete genome sequence of Corynebacterium casei LMG S-19264T (=DSM 44701T), isolated from a smear-ripened cheese.</title>
        <authorList>
            <consortium name="US DOE Joint Genome Institute (JGI-PGF)"/>
            <person name="Walter F."/>
            <person name="Albersmeier A."/>
            <person name="Kalinowski J."/>
            <person name="Ruckert C."/>
        </authorList>
    </citation>
    <scope>NUCLEOTIDE SEQUENCE</scope>
    <source>
        <strain evidence="3">CGMCC 1.15254</strain>
    </source>
</reference>
<accession>A0A917BVS5</accession>
<comment type="similarity">
    <text evidence="1">Belongs to the YciI family.</text>
</comment>
<organism evidence="3 4">
    <name type="scientific">Terasakiella brassicae</name>
    <dbReference type="NCBI Taxonomy" id="1634917"/>
    <lineage>
        <taxon>Bacteria</taxon>
        <taxon>Pseudomonadati</taxon>
        <taxon>Pseudomonadota</taxon>
        <taxon>Alphaproteobacteria</taxon>
        <taxon>Rhodospirillales</taxon>
        <taxon>Terasakiellaceae</taxon>
        <taxon>Terasakiella</taxon>
    </lineage>
</organism>
<evidence type="ECO:0000313" key="3">
    <source>
        <dbReference type="EMBL" id="GGF59387.1"/>
    </source>
</evidence>
<dbReference type="SUPFAM" id="SSF54909">
    <property type="entry name" value="Dimeric alpha+beta barrel"/>
    <property type="match status" value="1"/>
</dbReference>
<dbReference type="InterPro" id="IPR005545">
    <property type="entry name" value="YCII"/>
</dbReference>
<keyword evidence="4" id="KW-1185">Reference proteome</keyword>
<evidence type="ECO:0000259" key="2">
    <source>
        <dbReference type="Pfam" id="PF03795"/>
    </source>
</evidence>
<evidence type="ECO:0000256" key="1">
    <source>
        <dbReference type="ARBA" id="ARBA00007689"/>
    </source>
</evidence>
<gene>
    <name evidence="3" type="ORF">GCM10011332_11260</name>
</gene>
<evidence type="ECO:0000313" key="4">
    <source>
        <dbReference type="Proteomes" id="UP000632498"/>
    </source>
</evidence>
<reference evidence="3" key="2">
    <citation type="submission" date="2020-09" db="EMBL/GenBank/DDBJ databases">
        <authorList>
            <person name="Sun Q."/>
            <person name="Zhou Y."/>
        </authorList>
    </citation>
    <scope>NUCLEOTIDE SEQUENCE</scope>
    <source>
        <strain evidence="3">CGMCC 1.15254</strain>
    </source>
</reference>
<dbReference type="PANTHER" id="PTHR33606">
    <property type="entry name" value="PROTEIN YCII"/>
    <property type="match status" value="1"/>
</dbReference>
<dbReference type="InterPro" id="IPR051807">
    <property type="entry name" value="Sec-metab_biosynth-assoc"/>
</dbReference>
<dbReference type="InterPro" id="IPR011008">
    <property type="entry name" value="Dimeric_a/b-barrel"/>
</dbReference>
<dbReference type="Gene3D" id="3.30.70.1060">
    <property type="entry name" value="Dimeric alpha+beta barrel"/>
    <property type="match status" value="1"/>
</dbReference>
<comment type="caution">
    <text evidence="3">The sequence shown here is derived from an EMBL/GenBank/DDBJ whole genome shotgun (WGS) entry which is preliminary data.</text>
</comment>
<dbReference type="EMBL" id="BMHV01000006">
    <property type="protein sequence ID" value="GGF59387.1"/>
    <property type="molecule type" value="Genomic_DNA"/>
</dbReference>
<proteinExistence type="inferred from homology"/>
<dbReference type="Proteomes" id="UP000632498">
    <property type="component" value="Unassembled WGS sequence"/>
</dbReference>
<protein>
    <recommendedName>
        <fullName evidence="2">YCII-related domain-containing protein</fullName>
    </recommendedName>
</protein>
<name>A0A917BVS5_9PROT</name>